<proteinExistence type="predicted"/>
<evidence type="ECO:0000259" key="1">
    <source>
        <dbReference type="Pfam" id="PF00339"/>
    </source>
</evidence>
<protein>
    <recommendedName>
        <fullName evidence="1">Arrestin-like N-terminal domain-containing protein</fullName>
    </recommendedName>
</protein>
<organism evidence="2 3">
    <name type="scientific">Fusarium solani</name>
    <name type="common">Filamentous fungus</name>
    <dbReference type="NCBI Taxonomy" id="169388"/>
    <lineage>
        <taxon>Eukaryota</taxon>
        <taxon>Fungi</taxon>
        <taxon>Dikarya</taxon>
        <taxon>Ascomycota</taxon>
        <taxon>Pezizomycotina</taxon>
        <taxon>Sordariomycetes</taxon>
        <taxon>Hypocreomycetidae</taxon>
        <taxon>Hypocreales</taxon>
        <taxon>Nectriaceae</taxon>
        <taxon>Fusarium</taxon>
        <taxon>Fusarium solani species complex</taxon>
    </lineage>
</organism>
<keyword evidence="3" id="KW-1185">Reference proteome</keyword>
<reference evidence="2" key="1">
    <citation type="journal article" date="2021" name="Nat. Commun.">
        <title>Genetic determinants of endophytism in the Arabidopsis root mycobiome.</title>
        <authorList>
            <person name="Mesny F."/>
            <person name="Miyauchi S."/>
            <person name="Thiergart T."/>
            <person name="Pickel B."/>
            <person name="Atanasova L."/>
            <person name="Karlsson M."/>
            <person name="Huettel B."/>
            <person name="Barry K.W."/>
            <person name="Haridas S."/>
            <person name="Chen C."/>
            <person name="Bauer D."/>
            <person name="Andreopoulos W."/>
            <person name="Pangilinan J."/>
            <person name="LaButti K."/>
            <person name="Riley R."/>
            <person name="Lipzen A."/>
            <person name="Clum A."/>
            <person name="Drula E."/>
            <person name="Henrissat B."/>
            <person name="Kohler A."/>
            <person name="Grigoriev I.V."/>
            <person name="Martin F.M."/>
            <person name="Hacquard S."/>
        </authorList>
    </citation>
    <scope>NUCLEOTIDE SEQUENCE</scope>
    <source>
        <strain evidence="2">FSSC 5 MPI-SDFR-AT-0091</strain>
    </source>
</reference>
<evidence type="ECO:0000313" key="2">
    <source>
        <dbReference type="EMBL" id="KAH7240484.1"/>
    </source>
</evidence>
<dbReference type="InterPro" id="IPR011021">
    <property type="entry name" value="Arrestin-like_N"/>
</dbReference>
<dbReference type="Pfam" id="PF00339">
    <property type="entry name" value="Arrestin_N"/>
    <property type="match status" value="1"/>
</dbReference>
<dbReference type="PANTHER" id="PTHR31904:SF1">
    <property type="entry name" value="BYPASS OF STOP CODON PROTEIN 5-RELATED"/>
    <property type="match status" value="1"/>
</dbReference>
<dbReference type="AlphaFoldDB" id="A0A9P9GJ30"/>
<dbReference type="Proteomes" id="UP000736672">
    <property type="component" value="Unassembled WGS sequence"/>
</dbReference>
<dbReference type="InterPro" id="IPR039634">
    <property type="entry name" value="Bul1-like"/>
</dbReference>
<dbReference type="EMBL" id="JAGTJS010000020">
    <property type="protein sequence ID" value="KAH7240484.1"/>
    <property type="molecule type" value="Genomic_DNA"/>
</dbReference>
<gene>
    <name evidence="2" type="ORF">B0J15DRAFT_516004</name>
</gene>
<dbReference type="OrthoDB" id="2283785at2759"/>
<dbReference type="InterPro" id="IPR014752">
    <property type="entry name" value="Arrestin-like_C"/>
</dbReference>
<comment type="caution">
    <text evidence="2">The sequence shown here is derived from an EMBL/GenBank/DDBJ whole genome shotgun (WGS) entry which is preliminary data.</text>
</comment>
<sequence length="485" mass="54084">MPPDQHQLGIKRNWKTLRFLRAKNEGLTIILDHHFNSKIYTSGSRLAGEVVLNTAKAMKLEGLQILLVGRAETRQHYPDVVKIASHQFLRLQMPTSASTYPTDRVIQPSTAYNFPFCFTVPIQLAIGACSHRVETSNTQNHHLRLPPTLGSWERDDMGLELATITYSIEAWMSGKSLTDSATLRLEAYQAVNVIGATFEDPPLSLDHENRAYTLQQSCNVGTHLLSPSDGKIKATAAQPGAIRLTNDGYRAGRFTVPVGLTFEPSSVNIIPPQYCSISAKLEAQTLYSYEPMRHLPSMKEMEINCYPYRRKTVSLDPSTIQVQWSQHPRPDVVSKTIRHGHCVPPIFHTAAIEVPLQLPTHTKMFLPTFYSCLISRTYTTHLVLNIAGTRLRLSTPIQIILEPSQADSRSALPENPRETCRELSLIAVQILANWAGQVRPIFSIKVSIVVACFVRDAKFTLPKRQAINAKASSFQGLGQGVGRRA</sequence>
<evidence type="ECO:0000313" key="3">
    <source>
        <dbReference type="Proteomes" id="UP000736672"/>
    </source>
</evidence>
<feature type="domain" description="Arrestin-like N-terminal" evidence="1">
    <location>
        <begin position="29"/>
        <end position="130"/>
    </location>
</feature>
<dbReference type="Gene3D" id="2.60.40.640">
    <property type="match status" value="1"/>
</dbReference>
<name>A0A9P9GJ30_FUSSL</name>
<dbReference type="PANTHER" id="PTHR31904">
    <property type="entry name" value="BYPASS OF STOP CODON PROTEIN 5-RELATED"/>
    <property type="match status" value="1"/>
</dbReference>
<accession>A0A9P9GJ30</accession>